<dbReference type="Proteomes" id="UP000414233">
    <property type="component" value="Unassembled WGS sequence"/>
</dbReference>
<organism evidence="7 8">
    <name type="scientific">Pandoraea terrae</name>
    <dbReference type="NCBI Taxonomy" id="1537710"/>
    <lineage>
        <taxon>Bacteria</taxon>
        <taxon>Pseudomonadati</taxon>
        <taxon>Pseudomonadota</taxon>
        <taxon>Betaproteobacteria</taxon>
        <taxon>Burkholderiales</taxon>
        <taxon>Burkholderiaceae</taxon>
        <taxon>Pandoraea</taxon>
    </lineage>
</organism>
<dbReference type="EMBL" id="CABPRZ010000017">
    <property type="protein sequence ID" value="VVE35242.1"/>
    <property type="molecule type" value="Genomic_DNA"/>
</dbReference>
<keyword evidence="3" id="KW-0547">Nucleotide-binding</keyword>
<dbReference type="RefSeq" id="WP_420819656.1">
    <property type="nucleotide sequence ID" value="NZ_CABPRZ010000017.1"/>
</dbReference>
<evidence type="ECO:0000256" key="2">
    <source>
        <dbReference type="ARBA" id="ARBA00022679"/>
    </source>
</evidence>
<dbReference type="Pfam" id="PF00294">
    <property type="entry name" value="PfkB"/>
    <property type="match status" value="1"/>
</dbReference>
<dbReference type="PANTHER" id="PTHR43085:SF1">
    <property type="entry name" value="PSEUDOURIDINE KINASE-RELATED"/>
    <property type="match status" value="1"/>
</dbReference>
<dbReference type="GO" id="GO:0016301">
    <property type="term" value="F:kinase activity"/>
    <property type="evidence" value="ECO:0007669"/>
    <property type="project" value="UniProtKB-KW"/>
</dbReference>
<sequence>MTSLPRLVICGEALTDFIREDGQSWRALAGGSCWNVARVGARLGVPTGFAGAVSHDVFGAEIMARSTAAGLDLRFLQQVDRPPLLAMIASQHPPQYFFIGENSADLAFDAGRLPSGWLDAVDIVHFGSISLARQPLAEHLLHVAEAVHAAGKRIAFDPNYRSLMSDAAYQPTLRRMAALATYIKVSDEDLRGLFPGLGENAALAQLRAWAPEASVLLTRGVDGMQLLTPHGEYFQPAYAVPVRDTVGCGDAAMGGWLARMLSGQASDPAGCLVFAAACAAIACCHRGPYAPSEAEVSDFLRQQGAGVPSAVERLTDAANS</sequence>
<dbReference type="InterPro" id="IPR029056">
    <property type="entry name" value="Ribokinase-like"/>
</dbReference>
<feature type="domain" description="Carbohydrate kinase PfkB" evidence="6">
    <location>
        <begin position="7"/>
        <end position="293"/>
    </location>
</feature>
<protein>
    <submittedName>
        <fullName evidence="7">Sugar kinase</fullName>
    </submittedName>
</protein>
<dbReference type="InterPro" id="IPR050306">
    <property type="entry name" value="PfkB_Carbo_kinase"/>
</dbReference>
<dbReference type="PANTHER" id="PTHR43085">
    <property type="entry name" value="HEXOKINASE FAMILY MEMBER"/>
    <property type="match status" value="1"/>
</dbReference>
<dbReference type="SUPFAM" id="SSF53613">
    <property type="entry name" value="Ribokinase-like"/>
    <property type="match status" value="1"/>
</dbReference>
<dbReference type="GO" id="GO:0005524">
    <property type="term" value="F:ATP binding"/>
    <property type="evidence" value="ECO:0007669"/>
    <property type="project" value="UniProtKB-KW"/>
</dbReference>
<dbReference type="CDD" id="cd01167">
    <property type="entry name" value="bac_FRK"/>
    <property type="match status" value="1"/>
</dbReference>
<keyword evidence="5" id="KW-0067">ATP-binding</keyword>
<evidence type="ECO:0000256" key="4">
    <source>
        <dbReference type="ARBA" id="ARBA00022777"/>
    </source>
</evidence>
<dbReference type="AlphaFoldDB" id="A0A5E4XG84"/>
<reference evidence="7 8" key="1">
    <citation type="submission" date="2019-08" db="EMBL/GenBank/DDBJ databases">
        <authorList>
            <person name="Peeters C."/>
        </authorList>
    </citation>
    <scope>NUCLEOTIDE SEQUENCE [LARGE SCALE GENOMIC DNA]</scope>
    <source>
        <strain evidence="7 8">LMG 30175</strain>
    </source>
</reference>
<evidence type="ECO:0000313" key="7">
    <source>
        <dbReference type="EMBL" id="VVE35242.1"/>
    </source>
</evidence>
<keyword evidence="8" id="KW-1185">Reference proteome</keyword>
<evidence type="ECO:0000259" key="6">
    <source>
        <dbReference type="Pfam" id="PF00294"/>
    </source>
</evidence>
<evidence type="ECO:0000256" key="3">
    <source>
        <dbReference type="ARBA" id="ARBA00022741"/>
    </source>
</evidence>
<evidence type="ECO:0000256" key="1">
    <source>
        <dbReference type="ARBA" id="ARBA00010688"/>
    </source>
</evidence>
<name>A0A5E4XG84_9BURK</name>
<evidence type="ECO:0000256" key="5">
    <source>
        <dbReference type="ARBA" id="ARBA00022840"/>
    </source>
</evidence>
<evidence type="ECO:0000313" key="8">
    <source>
        <dbReference type="Proteomes" id="UP000414233"/>
    </source>
</evidence>
<accession>A0A5E4XG84</accession>
<keyword evidence="4 7" id="KW-0418">Kinase</keyword>
<dbReference type="Gene3D" id="3.40.1190.20">
    <property type="match status" value="1"/>
</dbReference>
<dbReference type="InterPro" id="IPR011611">
    <property type="entry name" value="PfkB_dom"/>
</dbReference>
<gene>
    <name evidence="7" type="ORF">PTE30175_03766</name>
</gene>
<keyword evidence="2" id="KW-0808">Transferase</keyword>
<proteinExistence type="inferred from homology"/>
<comment type="similarity">
    <text evidence="1">Belongs to the carbohydrate kinase PfkB family.</text>
</comment>